<dbReference type="InterPro" id="IPR006757">
    <property type="entry name" value="OGF_rcpt"/>
</dbReference>
<gene>
    <name evidence="4" type="ORF">B2J93_5056</name>
</gene>
<dbReference type="OrthoDB" id="9030204at2759"/>
<dbReference type="PANTHER" id="PTHR14015">
    <property type="entry name" value="OPIOID GROWTH FACTOR RECEPTOR OGFR ZETA-TYPE OPIOID RECEPTOR"/>
    <property type="match status" value="1"/>
</dbReference>
<feature type="region of interest" description="Disordered" evidence="2">
    <location>
        <begin position="212"/>
        <end position="235"/>
    </location>
</feature>
<dbReference type="InterPro" id="IPR039574">
    <property type="entry name" value="OGFr"/>
</dbReference>
<comment type="similarity">
    <text evidence="1">Belongs to the opioid growth factor receptor family.</text>
</comment>
<dbReference type="STRING" id="503106.A0A218Z553"/>
<dbReference type="AlphaFoldDB" id="A0A218Z553"/>
<evidence type="ECO:0000259" key="3">
    <source>
        <dbReference type="Pfam" id="PF04664"/>
    </source>
</evidence>
<reference evidence="4 5" key="1">
    <citation type="submission" date="2017-04" db="EMBL/GenBank/DDBJ databases">
        <title>Draft genome sequence of Marssonina coronaria NL1: causal agent of apple blotch.</title>
        <authorList>
            <person name="Cheng Q."/>
        </authorList>
    </citation>
    <scope>NUCLEOTIDE SEQUENCE [LARGE SCALE GENOMIC DNA]</scope>
    <source>
        <strain evidence="4 5">NL1</strain>
    </source>
</reference>
<evidence type="ECO:0000313" key="4">
    <source>
        <dbReference type="EMBL" id="OWP02834.1"/>
    </source>
</evidence>
<organism evidence="4 5">
    <name type="scientific">Diplocarpon coronariae</name>
    <dbReference type="NCBI Taxonomy" id="2795749"/>
    <lineage>
        <taxon>Eukaryota</taxon>
        <taxon>Fungi</taxon>
        <taxon>Dikarya</taxon>
        <taxon>Ascomycota</taxon>
        <taxon>Pezizomycotina</taxon>
        <taxon>Leotiomycetes</taxon>
        <taxon>Helotiales</taxon>
        <taxon>Drepanopezizaceae</taxon>
        <taxon>Diplocarpon</taxon>
    </lineage>
</organism>
<evidence type="ECO:0000256" key="2">
    <source>
        <dbReference type="SAM" id="MobiDB-lite"/>
    </source>
</evidence>
<dbReference type="Pfam" id="PF04664">
    <property type="entry name" value="OGFr_N"/>
    <property type="match status" value="1"/>
</dbReference>
<name>A0A218Z553_9HELO</name>
<protein>
    <recommendedName>
        <fullName evidence="3">Opioid growth factor receptor (OGFr) conserved domain-containing protein</fullName>
    </recommendedName>
</protein>
<accession>A0A218Z553</accession>
<feature type="domain" description="Opioid growth factor receptor (OGFr) conserved" evidence="3">
    <location>
        <begin position="36"/>
        <end position="166"/>
    </location>
</feature>
<dbReference type="Proteomes" id="UP000242519">
    <property type="component" value="Unassembled WGS sequence"/>
</dbReference>
<dbReference type="GO" id="GO:0016020">
    <property type="term" value="C:membrane"/>
    <property type="evidence" value="ECO:0007669"/>
    <property type="project" value="InterPro"/>
</dbReference>
<proteinExistence type="inferred from homology"/>
<sequence length="263" mass="30013">MSKRKASQPHEARAKMNLLITFYEGTETDRRGRSLTDILQWEASRLEASHDYIQILFPLPEESGVNWSAPVIDRQVFNAFRSRPELKEKLRDSFRRMLWFYGFELETEGGIKVTKGPNYTAHSGNWDVRFDHNHLRITRIIRCLRVLGLEDEAQAFRAALEEASVNASSRSREYWRRATERTLNLRPDLEDKDIEGEDDLTLGPKFLREFEESRKPNTASGGKSNGPGISDDVGPVIDKVLNNWVGGHADQKVKVAGVKGTKV</sequence>
<dbReference type="InParanoid" id="A0A218Z553"/>
<evidence type="ECO:0000256" key="1">
    <source>
        <dbReference type="ARBA" id="ARBA00010365"/>
    </source>
</evidence>
<comment type="caution">
    <text evidence="4">The sequence shown here is derived from an EMBL/GenBank/DDBJ whole genome shotgun (WGS) entry which is preliminary data.</text>
</comment>
<dbReference type="PANTHER" id="PTHR14015:SF2">
    <property type="entry name" value="OPIOID GROWTH FACTOR RECEPTOR (OGFR) CONSERVED DOMAIN-CONTAINING PROTEIN"/>
    <property type="match status" value="1"/>
</dbReference>
<evidence type="ECO:0000313" key="5">
    <source>
        <dbReference type="Proteomes" id="UP000242519"/>
    </source>
</evidence>
<dbReference type="EMBL" id="MZNU01000208">
    <property type="protein sequence ID" value="OWP02834.1"/>
    <property type="molecule type" value="Genomic_DNA"/>
</dbReference>
<dbReference type="GO" id="GO:0140625">
    <property type="term" value="F:opioid growth factor receptor activity"/>
    <property type="evidence" value="ECO:0007669"/>
    <property type="project" value="InterPro"/>
</dbReference>
<keyword evidence="5" id="KW-1185">Reference proteome</keyword>